<keyword evidence="11" id="KW-1185">Reference proteome</keyword>
<feature type="domain" description="IGFBP N-terminal" evidence="8">
    <location>
        <begin position="20"/>
        <end position="94"/>
    </location>
</feature>
<evidence type="ECO:0000256" key="2">
    <source>
        <dbReference type="ARBA" id="ARBA00022525"/>
    </source>
</evidence>
<comment type="caution">
    <text evidence="10">The sequence shown here is derived from an EMBL/GenBank/DDBJ whole genome shotgun (WGS) entry which is preliminary data.</text>
</comment>
<dbReference type="PANTHER" id="PTHR14186:SF26">
    <property type="entry name" value="KAZAL TYPE SERINE PEPTIDASE INHIBITOR DOMAIN 1"/>
    <property type="match status" value="1"/>
</dbReference>
<dbReference type="SMART" id="SM00409">
    <property type="entry name" value="IG"/>
    <property type="match status" value="1"/>
</dbReference>
<dbReference type="AlphaFoldDB" id="A0A210PYA0"/>
<evidence type="ECO:0000256" key="4">
    <source>
        <dbReference type="ARBA" id="ARBA00023157"/>
    </source>
</evidence>
<dbReference type="Pfam" id="PF13927">
    <property type="entry name" value="Ig_3"/>
    <property type="match status" value="1"/>
</dbReference>
<feature type="chain" id="PRO_5013120763" evidence="6">
    <location>
        <begin position="21"/>
        <end position="256"/>
    </location>
</feature>
<dbReference type="SMART" id="SM00408">
    <property type="entry name" value="IGc2"/>
    <property type="match status" value="1"/>
</dbReference>
<proteinExistence type="predicted"/>
<gene>
    <name evidence="10" type="ORF">KP79_PYT17352</name>
</gene>
<keyword evidence="5" id="KW-0393">Immunoglobulin domain</keyword>
<feature type="domain" description="Ig-like" evidence="7">
    <location>
        <begin position="141"/>
        <end position="241"/>
    </location>
</feature>
<dbReference type="SUPFAM" id="SSF100895">
    <property type="entry name" value="Kazal-type serine protease inhibitors"/>
    <property type="match status" value="1"/>
</dbReference>
<comment type="subcellular location">
    <subcellularLocation>
        <location evidence="1">Secreted</location>
    </subcellularLocation>
</comment>
<dbReference type="Gene3D" id="4.10.40.20">
    <property type="match status" value="1"/>
</dbReference>
<feature type="signal peptide" evidence="6">
    <location>
        <begin position="1"/>
        <end position="20"/>
    </location>
</feature>
<protein>
    <submittedName>
        <fullName evidence="10">Kazal-type serine protease inhibitor domain-containing protein 1</fullName>
    </submittedName>
</protein>
<dbReference type="PROSITE" id="PS51323">
    <property type="entry name" value="IGFBP_N_2"/>
    <property type="match status" value="1"/>
</dbReference>
<dbReference type="Pfam" id="PF07648">
    <property type="entry name" value="Kazal_2"/>
    <property type="match status" value="1"/>
</dbReference>
<dbReference type="STRING" id="6573.A0A210PYA0"/>
<dbReference type="Gene3D" id="2.60.40.10">
    <property type="entry name" value="Immunoglobulins"/>
    <property type="match status" value="1"/>
</dbReference>
<dbReference type="InterPro" id="IPR013783">
    <property type="entry name" value="Ig-like_fold"/>
</dbReference>
<organism evidence="10 11">
    <name type="scientific">Mizuhopecten yessoensis</name>
    <name type="common">Japanese scallop</name>
    <name type="synonym">Patinopecten yessoensis</name>
    <dbReference type="NCBI Taxonomy" id="6573"/>
    <lineage>
        <taxon>Eukaryota</taxon>
        <taxon>Metazoa</taxon>
        <taxon>Spiralia</taxon>
        <taxon>Lophotrochozoa</taxon>
        <taxon>Mollusca</taxon>
        <taxon>Bivalvia</taxon>
        <taxon>Autobranchia</taxon>
        <taxon>Pteriomorphia</taxon>
        <taxon>Pectinida</taxon>
        <taxon>Pectinoidea</taxon>
        <taxon>Pectinidae</taxon>
        <taxon>Mizuhopecten</taxon>
    </lineage>
</organism>
<dbReference type="InterPro" id="IPR011390">
    <property type="entry name" value="IGFBP_rP_mac25"/>
</dbReference>
<dbReference type="InterPro" id="IPR036179">
    <property type="entry name" value="Ig-like_dom_sf"/>
</dbReference>
<dbReference type="InterPro" id="IPR000867">
    <property type="entry name" value="IGFBP-like"/>
</dbReference>
<accession>A0A210PYA0</accession>
<evidence type="ECO:0000259" key="9">
    <source>
        <dbReference type="PROSITE" id="PS51465"/>
    </source>
</evidence>
<dbReference type="CDD" id="cd00104">
    <property type="entry name" value="KAZAL_FS"/>
    <property type="match status" value="1"/>
</dbReference>
<dbReference type="Proteomes" id="UP000242188">
    <property type="component" value="Unassembled WGS sequence"/>
</dbReference>
<dbReference type="SUPFAM" id="SSF48726">
    <property type="entry name" value="Immunoglobulin"/>
    <property type="match status" value="1"/>
</dbReference>
<reference evidence="10 11" key="1">
    <citation type="journal article" date="2017" name="Nat. Ecol. Evol.">
        <title>Scallop genome provides insights into evolution of bilaterian karyotype and development.</title>
        <authorList>
            <person name="Wang S."/>
            <person name="Zhang J."/>
            <person name="Jiao W."/>
            <person name="Li J."/>
            <person name="Xun X."/>
            <person name="Sun Y."/>
            <person name="Guo X."/>
            <person name="Huan P."/>
            <person name="Dong B."/>
            <person name="Zhang L."/>
            <person name="Hu X."/>
            <person name="Sun X."/>
            <person name="Wang J."/>
            <person name="Zhao C."/>
            <person name="Wang Y."/>
            <person name="Wang D."/>
            <person name="Huang X."/>
            <person name="Wang R."/>
            <person name="Lv J."/>
            <person name="Li Y."/>
            <person name="Zhang Z."/>
            <person name="Liu B."/>
            <person name="Lu W."/>
            <person name="Hui Y."/>
            <person name="Liang J."/>
            <person name="Zhou Z."/>
            <person name="Hou R."/>
            <person name="Li X."/>
            <person name="Liu Y."/>
            <person name="Li H."/>
            <person name="Ning X."/>
            <person name="Lin Y."/>
            <person name="Zhao L."/>
            <person name="Xing Q."/>
            <person name="Dou J."/>
            <person name="Li Y."/>
            <person name="Mao J."/>
            <person name="Guo H."/>
            <person name="Dou H."/>
            <person name="Li T."/>
            <person name="Mu C."/>
            <person name="Jiang W."/>
            <person name="Fu Q."/>
            <person name="Fu X."/>
            <person name="Miao Y."/>
            <person name="Liu J."/>
            <person name="Yu Q."/>
            <person name="Li R."/>
            <person name="Liao H."/>
            <person name="Li X."/>
            <person name="Kong Y."/>
            <person name="Jiang Z."/>
            <person name="Chourrout D."/>
            <person name="Li R."/>
            <person name="Bao Z."/>
        </authorList>
    </citation>
    <scope>NUCLEOTIDE SEQUENCE [LARGE SCALE GENOMIC DNA]</scope>
    <source>
        <strain evidence="10 11">PY_sf001</strain>
    </source>
</reference>
<evidence type="ECO:0000256" key="1">
    <source>
        <dbReference type="ARBA" id="ARBA00004613"/>
    </source>
</evidence>
<dbReference type="SMART" id="SM00280">
    <property type="entry name" value="KAZAL"/>
    <property type="match status" value="1"/>
</dbReference>
<dbReference type="GO" id="GO:0005615">
    <property type="term" value="C:extracellular space"/>
    <property type="evidence" value="ECO:0007669"/>
    <property type="project" value="TreeGrafter"/>
</dbReference>
<dbReference type="FunFam" id="2.60.40.10:FF:000032">
    <property type="entry name" value="palladin isoform X1"/>
    <property type="match status" value="1"/>
</dbReference>
<dbReference type="InterPro" id="IPR003598">
    <property type="entry name" value="Ig_sub2"/>
</dbReference>
<dbReference type="EMBL" id="NEDP02005386">
    <property type="protein sequence ID" value="OWF41461.1"/>
    <property type="molecule type" value="Genomic_DNA"/>
</dbReference>
<evidence type="ECO:0000256" key="6">
    <source>
        <dbReference type="SAM" id="SignalP"/>
    </source>
</evidence>
<dbReference type="Gene3D" id="3.30.60.30">
    <property type="match status" value="1"/>
</dbReference>
<evidence type="ECO:0000256" key="5">
    <source>
        <dbReference type="ARBA" id="ARBA00023319"/>
    </source>
</evidence>
<sequence length="256" mass="27918">MGVSMKYFGVLCLLCAAVWAEEECGECNRNECPALDTSKCLANYKRDHCNCCLVCMQHELQPCDLPNRPHQYGECGDYLTCSPVDDNVGQCTCVNQEVICGSDGLTYDNLCQLYQENGNRDEVVIVKSFGKCKTETSASKPVITSGPQDIVNGTGSDVAMLCEATGNPLPYILWLFTRADGTTINMPGADKDVSMNLRGGPEENQVTGWLQVMNIAKKHEGDYTCIAKNTEGDVNDTGRLKVVETIDIAEETGNEA</sequence>
<evidence type="ECO:0000259" key="8">
    <source>
        <dbReference type="PROSITE" id="PS51323"/>
    </source>
</evidence>
<evidence type="ECO:0000259" key="7">
    <source>
        <dbReference type="PROSITE" id="PS50835"/>
    </source>
</evidence>
<evidence type="ECO:0000256" key="3">
    <source>
        <dbReference type="ARBA" id="ARBA00022729"/>
    </source>
</evidence>
<dbReference type="OrthoDB" id="5985519at2759"/>
<feature type="domain" description="Kazal-like" evidence="9">
    <location>
        <begin position="69"/>
        <end position="134"/>
    </location>
</feature>
<keyword evidence="4" id="KW-1015">Disulfide bond</keyword>
<dbReference type="GO" id="GO:0009966">
    <property type="term" value="P:regulation of signal transduction"/>
    <property type="evidence" value="ECO:0007669"/>
    <property type="project" value="TreeGrafter"/>
</dbReference>
<keyword evidence="3 6" id="KW-0732">Signal</keyword>
<dbReference type="PANTHER" id="PTHR14186">
    <property type="entry name" value="INSULIN-LIKE GROWTH FACTOR BINDING PROTEIN-RELATED"/>
    <property type="match status" value="1"/>
</dbReference>
<dbReference type="GO" id="GO:0005520">
    <property type="term" value="F:insulin-like growth factor binding"/>
    <property type="evidence" value="ECO:0007669"/>
    <property type="project" value="InterPro"/>
</dbReference>
<dbReference type="InterPro" id="IPR009030">
    <property type="entry name" value="Growth_fac_rcpt_cys_sf"/>
</dbReference>
<dbReference type="GO" id="GO:0001558">
    <property type="term" value="P:regulation of cell growth"/>
    <property type="evidence" value="ECO:0007669"/>
    <property type="project" value="InterPro"/>
</dbReference>
<dbReference type="SUPFAM" id="SSF57184">
    <property type="entry name" value="Growth factor receptor domain"/>
    <property type="match status" value="1"/>
</dbReference>
<dbReference type="PROSITE" id="PS50835">
    <property type="entry name" value="IG_LIKE"/>
    <property type="match status" value="1"/>
</dbReference>
<evidence type="ECO:0000313" key="10">
    <source>
        <dbReference type="EMBL" id="OWF41461.1"/>
    </source>
</evidence>
<dbReference type="InterPro" id="IPR003599">
    <property type="entry name" value="Ig_sub"/>
</dbReference>
<dbReference type="InterPro" id="IPR002350">
    <property type="entry name" value="Kazal_dom"/>
</dbReference>
<keyword evidence="2" id="KW-0964">Secreted</keyword>
<dbReference type="InterPro" id="IPR036058">
    <property type="entry name" value="Kazal_dom_sf"/>
</dbReference>
<dbReference type="PROSITE" id="PS51465">
    <property type="entry name" value="KAZAL_2"/>
    <property type="match status" value="1"/>
</dbReference>
<evidence type="ECO:0000313" key="11">
    <source>
        <dbReference type="Proteomes" id="UP000242188"/>
    </source>
</evidence>
<dbReference type="InterPro" id="IPR007110">
    <property type="entry name" value="Ig-like_dom"/>
</dbReference>
<name>A0A210PYA0_MIZYE</name>